<feature type="domain" description="Peptidase M16 N-terminal" evidence="7">
    <location>
        <begin position="51"/>
        <end position="180"/>
    </location>
</feature>
<dbReference type="RefSeq" id="WP_057480363.1">
    <property type="nucleotide sequence ID" value="NZ_BMWR01000002.1"/>
</dbReference>
<evidence type="ECO:0000313" key="10">
    <source>
        <dbReference type="Proteomes" id="UP000051643"/>
    </source>
</evidence>
<keyword evidence="6" id="KW-0732">Signal</keyword>
<feature type="signal peptide" evidence="6">
    <location>
        <begin position="1"/>
        <end position="21"/>
    </location>
</feature>
<dbReference type="Gene3D" id="3.30.830.10">
    <property type="entry name" value="Metalloenzyme, LuxS/M16 peptidase-like"/>
    <property type="match status" value="4"/>
</dbReference>
<sequence length="938" mass="106448">MKKYFSLLMCGLLGASGFSQSLDDILEKQEIPLNSDIKIGKLENGLTYYIKENKEPQERAELYLAIKAGSLQENDDQKGLAHFTEHMAFNGTESFPKNELINYLQKAGIRFGADLNAYTGFDRTVYQLPLPTDDEALFESGFKILSEWAGAISFEAEEINNEREVIVEEERQRGKNVSERISKQLLPVLLKDSRYEDRLPIGEVEIIRNFDHQTLKDYYKDWYRPHLQAVIAVGDFDKDKVEALIKENFSDLKTGENPKKPEIYSIPSNKEPLVKIVTDPEYPYTVASLMYKHPGTSVKTDKDFRNSIMRSAVNSMLSARIQETTQAGNAPFLQAGASYGAYQGGMGDLDAFSIQVVAKTPETLEPAVKGIMDEVLKMKTFGFTQSELDRTKLNFKRAVEQSYKEKDKTASKVYVNQILSNFLKGEAVIDMEYSMDFYNKYLDGITLEEVNQMAIEFIRDDNQIILLQAAESSKEQLPDEATLTDWFLNYTGDFEAYQDEISSIPLLDKELSTAGITSKKKIKELDATEITLENGIKVILKSTDFKSDQVLFQAFSPGGYSLATEDLIQSAKIADNLIASSGIGEFNAIQLKKKLAGKSLSLSPYISTYTEGIKGKTSSDDLETLLKLTYLYFTEPRKDSLIFQNLKDNYKVAIEGKSSNPVAVFQDTINTVMRGKGPWALDPEVDDIENFSLDQAYKFYQSRFRDAGDFTFVFVGNFQNQEVIPHLKKYLGSLPSTGSKEKFKDVGIAPIQGKVNKEIKKGLEEKAMVVLTYHDTYKHNQKNNLQLKAIKSALETRLLKRLREKESGVYSPSVGLSIVKIPNPYYTFSISFNSAPDRADELIEATKEEVDRMIEDGPYEEELQKFIAQEKRQKELQLRSNSYWLSYIKGVYSKSIKRDYINQYEDYLDKLKPRNLKNAAKKYLSVDGQAQLILLPQD</sequence>
<accession>A0A0Q9ZBV8</accession>
<evidence type="ECO:0000259" key="8">
    <source>
        <dbReference type="Pfam" id="PF05193"/>
    </source>
</evidence>
<reference evidence="9" key="1">
    <citation type="submission" date="2015-10" db="EMBL/GenBank/DDBJ databases">
        <title>Draft genome sequence of Salegentibacter mishustinae KCTC 12263.</title>
        <authorList>
            <person name="Lin W."/>
            <person name="Zheng Q."/>
        </authorList>
    </citation>
    <scope>NUCLEOTIDE SEQUENCE [LARGE SCALE GENOMIC DNA]</scope>
    <source>
        <strain evidence="9">KCTC 12263</strain>
    </source>
</reference>
<feature type="domain" description="Peptidase M16 C-terminal" evidence="8">
    <location>
        <begin position="690"/>
        <end position="868"/>
    </location>
</feature>
<keyword evidence="10" id="KW-1185">Reference proteome</keyword>
<dbReference type="Pfam" id="PF05193">
    <property type="entry name" value="Peptidase_M16_C"/>
    <property type="match status" value="2"/>
</dbReference>
<evidence type="ECO:0000256" key="2">
    <source>
        <dbReference type="ARBA" id="ARBA00022670"/>
    </source>
</evidence>
<evidence type="ECO:0000256" key="3">
    <source>
        <dbReference type="ARBA" id="ARBA00022801"/>
    </source>
</evidence>
<keyword evidence="3" id="KW-0378">Hydrolase</keyword>
<comment type="similarity">
    <text evidence="1">Belongs to the peptidase M16 family.</text>
</comment>
<name>A0A0Q9ZBV8_9FLAO</name>
<dbReference type="SUPFAM" id="SSF63411">
    <property type="entry name" value="LuxS/MPP-like metallohydrolase"/>
    <property type="match status" value="4"/>
</dbReference>
<evidence type="ECO:0000256" key="1">
    <source>
        <dbReference type="ARBA" id="ARBA00007261"/>
    </source>
</evidence>
<keyword evidence="2" id="KW-0645">Protease</keyword>
<dbReference type="PANTHER" id="PTHR43690:SF34">
    <property type="entry name" value="ZINC PROTEASE PQQL-LIKE"/>
    <property type="match status" value="1"/>
</dbReference>
<dbReference type="Proteomes" id="UP000051643">
    <property type="component" value="Unassembled WGS sequence"/>
</dbReference>
<keyword evidence="4" id="KW-0862">Zinc</keyword>
<dbReference type="GO" id="GO:0008237">
    <property type="term" value="F:metallopeptidase activity"/>
    <property type="evidence" value="ECO:0007669"/>
    <property type="project" value="UniProtKB-KW"/>
</dbReference>
<dbReference type="InterPro" id="IPR007863">
    <property type="entry name" value="Peptidase_M16_C"/>
</dbReference>
<dbReference type="EMBL" id="LKTP01000001">
    <property type="protein sequence ID" value="KRG30540.1"/>
    <property type="molecule type" value="Genomic_DNA"/>
</dbReference>
<dbReference type="GO" id="GO:0046872">
    <property type="term" value="F:metal ion binding"/>
    <property type="evidence" value="ECO:0007669"/>
    <property type="project" value="InterPro"/>
</dbReference>
<evidence type="ECO:0000259" key="7">
    <source>
        <dbReference type="Pfam" id="PF00675"/>
    </source>
</evidence>
<dbReference type="InterPro" id="IPR050626">
    <property type="entry name" value="Peptidase_M16"/>
</dbReference>
<dbReference type="OrthoDB" id="9811314at2"/>
<dbReference type="Pfam" id="PF00675">
    <property type="entry name" value="Peptidase_M16"/>
    <property type="match status" value="1"/>
</dbReference>
<evidence type="ECO:0000256" key="6">
    <source>
        <dbReference type="SAM" id="SignalP"/>
    </source>
</evidence>
<dbReference type="InterPro" id="IPR011249">
    <property type="entry name" value="Metalloenz_LuxS/M16"/>
</dbReference>
<evidence type="ECO:0000256" key="5">
    <source>
        <dbReference type="ARBA" id="ARBA00023049"/>
    </source>
</evidence>
<protein>
    <submittedName>
        <fullName evidence="9">Peptidase M16</fullName>
    </submittedName>
</protein>
<comment type="caution">
    <text evidence="9">The sequence shown here is derived from an EMBL/GenBank/DDBJ whole genome shotgun (WGS) entry which is preliminary data.</text>
</comment>
<dbReference type="AlphaFoldDB" id="A0A0Q9ZBV8"/>
<keyword evidence="5" id="KW-0482">Metalloprotease</keyword>
<gene>
    <name evidence="9" type="ORF">APR42_01345</name>
</gene>
<dbReference type="PANTHER" id="PTHR43690">
    <property type="entry name" value="NARDILYSIN"/>
    <property type="match status" value="1"/>
</dbReference>
<feature type="chain" id="PRO_5006389299" evidence="6">
    <location>
        <begin position="22"/>
        <end position="938"/>
    </location>
</feature>
<feature type="domain" description="Peptidase M16 C-terminal" evidence="8">
    <location>
        <begin position="210"/>
        <end position="393"/>
    </location>
</feature>
<dbReference type="InterPro" id="IPR011765">
    <property type="entry name" value="Pept_M16_N"/>
</dbReference>
<dbReference type="GO" id="GO:0006508">
    <property type="term" value="P:proteolysis"/>
    <property type="evidence" value="ECO:0007669"/>
    <property type="project" value="UniProtKB-KW"/>
</dbReference>
<evidence type="ECO:0000256" key="4">
    <source>
        <dbReference type="ARBA" id="ARBA00022833"/>
    </source>
</evidence>
<proteinExistence type="inferred from homology"/>
<evidence type="ECO:0000313" key="9">
    <source>
        <dbReference type="EMBL" id="KRG30540.1"/>
    </source>
</evidence>
<organism evidence="9 10">
    <name type="scientific">Salegentibacter mishustinae</name>
    <dbReference type="NCBI Taxonomy" id="270918"/>
    <lineage>
        <taxon>Bacteria</taxon>
        <taxon>Pseudomonadati</taxon>
        <taxon>Bacteroidota</taxon>
        <taxon>Flavobacteriia</taxon>
        <taxon>Flavobacteriales</taxon>
        <taxon>Flavobacteriaceae</taxon>
        <taxon>Salegentibacter</taxon>
    </lineage>
</organism>
<dbReference type="STRING" id="270918.APR42_01345"/>